<feature type="domain" description="Pyrrolo-quinoline quinone repeat" evidence="1">
    <location>
        <begin position="234"/>
        <end position="355"/>
    </location>
</feature>
<dbReference type="Proteomes" id="UP000236642">
    <property type="component" value="Unassembled WGS sequence"/>
</dbReference>
<reference evidence="3" key="1">
    <citation type="submission" date="2017-09" db="EMBL/GenBank/DDBJ databases">
        <title>Metaegenomics of thermophilic ammonia-oxidizing enrichment culture.</title>
        <authorList>
            <person name="Kato S."/>
            <person name="Suzuki K."/>
        </authorList>
    </citation>
    <scope>NUCLEOTIDE SEQUENCE [LARGE SCALE GENOMIC DNA]</scope>
</reference>
<dbReference type="Pfam" id="PF13360">
    <property type="entry name" value="PQQ_2"/>
    <property type="match status" value="2"/>
</dbReference>
<dbReference type="InterPro" id="IPR011047">
    <property type="entry name" value="Quinoprotein_ADH-like_sf"/>
</dbReference>
<organism evidence="2 3">
    <name type="scientific">Candidatus Thermoflexus japonica</name>
    <dbReference type="NCBI Taxonomy" id="2035417"/>
    <lineage>
        <taxon>Bacteria</taxon>
        <taxon>Bacillati</taxon>
        <taxon>Chloroflexota</taxon>
        <taxon>Thermoflexia</taxon>
        <taxon>Thermoflexales</taxon>
        <taxon>Thermoflexaceae</taxon>
        <taxon>Thermoflexus</taxon>
    </lineage>
</organism>
<comment type="caution">
    <text evidence="2">The sequence shown here is derived from an EMBL/GenBank/DDBJ whole genome shotgun (WGS) entry which is preliminary data.</text>
</comment>
<dbReference type="InterPro" id="IPR002372">
    <property type="entry name" value="PQQ_rpt_dom"/>
</dbReference>
<evidence type="ECO:0000313" key="2">
    <source>
        <dbReference type="EMBL" id="GBD09804.1"/>
    </source>
</evidence>
<dbReference type="EMBL" id="BEHY01000069">
    <property type="protein sequence ID" value="GBD09804.1"/>
    <property type="molecule type" value="Genomic_DNA"/>
</dbReference>
<evidence type="ECO:0000313" key="3">
    <source>
        <dbReference type="Proteomes" id="UP000236642"/>
    </source>
</evidence>
<dbReference type="AlphaFoldDB" id="A0A2H5Y8M2"/>
<dbReference type="InterPro" id="IPR015943">
    <property type="entry name" value="WD40/YVTN_repeat-like_dom_sf"/>
</dbReference>
<dbReference type="PANTHER" id="PTHR34512:SF30">
    <property type="entry name" value="OUTER MEMBRANE PROTEIN ASSEMBLY FACTOR BAMB"/>
    <property type="match status" value="1"/>
</dbReference>
<protein>
    <submittedName>
        <fullName evidence="2">Outer membrane protein assembly factor BamB</fullName>
    </submittedName>
</protein>
<gene>
    <name evidence="2" type="primary">bamB_1</name>
    <name evidence="2" type="ORF">HRbin22_02065</name>
</gene>
<dbReference type="Gene3D" id="2.130.10.10">
    <property type="entry name" value="YVTN repeat-like/Quinoprotein amine dehydrogenase"/>
    <property type="match status" value="2"/>
</dbReference>
<dbReference type="SUPFAM" id="SSF50998">
    <property type="entry name" value="Quinoprotein alcohol dehydrogenase-like"/>
    <property type="match status" value="1"/>
</dbReference>
<accession>A0A2H5Y8M2</accession>
<sequence length="375" mass="39913">MKATTMSWKLVGWMGVLFALLLAGCSGAGSSWPGMQVAGDVVYVADLDHVLAVDASSGQERWRFPPKDGNAGACAGSYHAAPAVLEGWVIIAAENPGTGESRLCGLERGSGALRWVYPPSDQPPLGPIFAGLITDGTRVFVGTGDGWVLALEGASGRVLWRTRLPEAGRGAARIWATPVLSGTTLIVGTMDHRLLALDGESGMLRWPAPFQARGAIAGALTLDGDTLYAGAFDDHLYAVDPATGQERWRFRANHWVWDGPAAAGDRLIVGDMSGQVFALDRQGRPLWPRPFQANGPVRARPLVVGNRVYIADEAGWLHLVNLEDGTKIQSVHLAPGRLLAAPVAVADRIVVAPTGGPFRLVAFHPDLTEAWKLSR</sequence>
<feature type="domain" description="Pyrrolo-quinoline quinone repeat" evidence="1">
    <location>
        <begin position="34"/>
        <end position="175"/>
    </location>
</feature>
<dbReference type="PROSITE" id="PS51257">
    <property type="entry name" value="PROKAR_LIPOPROTEIN"/>
    <property type="match status" value="1"/>
</dbReference>
<dbReference type="SMART" id="SM00564">
    <property type="entry name" value="PQQ"/>
    <property type="match status" value="8"/>
</dbReference>
<evidence type="ECO:0000259" key="1">
    <source>
        <dbReference type="Pfam" id="PF13360"/>
    </source>
</evidence>
<dbReference type="PANTHER" id="PTHR34512">
    <property type="entry name" value="CELL SURFACE PROTEIN"/>
    <property type="match status" value="1"/>
</dbReference>
<name>A0A2H5Y8M2_9CHLR</name>
<dbReference type="InterPro" id="IPR018391">
    <property type="entry name" value="PQQ_b-propeller_rpt"/>
</dbReference>
<proteinExistence type="predicted"/>